<dbReference type="InParanoid" id="F4RKZ5"/>
<reference evidence="4" key="1">
    <citation type="journal article" date="2011" name="Proc. Natl. Acad. Sci. U.S.A.">
        <title>Obligate biotrophy features unraveled by the genomic analysis of rust fungi.</title>
        <authorList>
            <person name="Duplessis S."/>
            <person name="Cuomo C.A."/>
            <person name="Lin Y.-C."/>
            <person name="Aerts A."/>
            <person name="Tisserant E."/>
            <person name="Veneault-Fourrey C."/>
            <person name="Joly D.L."/>
            <person name="Hacquard S."/>
            <person name="Amselem J."/>
            <person name="Cantarel B.L."/>
            <person name="Chiu R."/>
            <person name="Coutinho P.M."/>
            <person name="Feau N."/>
            <person name="Field M."/>
            <person name="Frey P."/>
            <person name="Gelhaye E."/>
            <person name="Goldberg J."/>
            <person name="Grabherr M.G."/>
            <person name="Kodira C.D."/>
            <person name="Kohler A."/>
            <person name="Kuees U."/>
            <person name="Lindquist E.A."/>
            <person name="Lucas S.M."/>
            <person name="Mago R."/>
            <person name="Mauceli E."/>
            <person name="Morin E."/>
            <person name="Murat C."/>
            <person name="Pangilinan J.L."/>
            <person name="Park R."/>
            <person name="Pearson M."/>
            <person name="Quesneville H."/>
            <person name="Rouhier N."/>
            <person name="Sakthikumar S."/>
            <person name="Salamov A.A."/>
            <person name="Schmutz J."/>
            <person name="Selles B."/>
            <person name="Shapiro H."/>
            <person name="Tanguay P."/>
            <person name="Tuskan G.A."/>
            <person name="Henrissat B."/>
            <person name="Van de Peer Y."/>
            <person name="Rouze P."/>
            <person name="Ellis J.G."/>
            <person name="Dodds P.N."/>
            <person name="Schein J.E."/>
            <person name="Zhong S."/>
            <person name="Hamelin R.C."/>
            <person name="Grigoriev I.V."/>
            <person name="Szabo L.J."/>
            <person name="Martin F."/>
        </authorList>
    </citation>
    <scope>NUCLEOTIDE SEQUENCE [LARGE SCALE GENOMIC DNA]</scope>
    <source>
        <strain evidence="4">98AG31 / pathotype 3-4-7</strain>
    </source>
</reference>
<dbReference type="InterPro" id="IPR006671">
    <property type="entry name" value="Cyclin_N"/>
</dbReference>
<evidence type="ECO:0000259" key="2">
    <source>
        <dbReference type="Pfam" id="PF00134"/>
    </source>
</evidence>
<feature type="compositionally biased region" description="Low complexity" evidence="1">
    <location>
        <begin position="1"/>
        <end position="19"/>
    </location>
</feature>
<dbReference type="VEuPathDB" id="FungiDB:MELLADRAFT_74783"/>
<dbReference type="RefSeq" id="XP_007409909.1">
    <property type="nucleotide sequence ID" value="XM_007409847.1"/>
</dbReference>
<protein>
    <recommendedName>
        <fullName evidence="2">Cyclin N-terminal domain-containing protein</fullName>
    </recommendedName>
</protein>
<accession>F4RKZ5</accession>
<feature type="region of interest" description="Disordered" evidence="1">
    <location>
        <begin position="117"/>
        <end position="154"/>
    </location>
</feature>
<dbReference type="AlphaFoldDB" id="F4RKZ5"/>
<dbReference type="Proteomes" id="UP000001072">
    <property type="component" value="Unassembled WGS sequence"/>
</dbReference>
<dbReference type="EMBL" id="GL883106">
    <property type="protein sequence ID" value="EGG06949.1"/>
    <property type="molecule type" value="Genomic_DNA"/>
</dbReference>
<sequence length="490" mass="54763">MSLNSDSSSSCSSFFSTTSSDEEVTRYSVIEESAACTSIPIYGALPDSQRGPSASSHRVERCNSAPAELSRPVRHDISQAQAQAQSESTSQPDLSLISIFGNRAYLCPEDFEADKSDVETSRSFCTDDSDRTATSSSDQTHPSGAATPDDVSSSLTGSKVDKFFDDDVTFPAPPAIVEGSYFPLSEEVKWEDWARRRILKMIEREPCGDHIHDVKASAFPHAIMQDVIKWLINFEHCFTRYPNLNLPTRHRAIMLFCRFCSLATVQTETEEPKVIAHKIGVACLALACKVDVDSLRPLTVVQLKLWAECVLRAGWVAVSSQELRALLSTILQTLSYQVTFPTPCDFLAELVIAVPMLDSLTNHCLEDWEIIGEEFSLTYDHAFRHPEYLHHRTAVLTVAIVLLSLDECIFDHPGPRTNARGLAWWRGDDGIWTRTREKDSLEPTHYNLASDVEEGSWVTLIREVIKTSICEIMGLDESEVDRCKQWCVAL</sequence>
<dbReference type="Gene3D" id="1.10.472.10">
    <property type="entry name" value="Cyclin-like"/>
    <property type="match status" value="1"/>
</dbReference>
<dbReference type="Pfam" id="PF00134">
    <property type="entry name" value="Cyclin_N"/>
    <property type="match status" value="1"/>
</dbReference>
<gene>
    <name evidence="3" type="ORF">MELLADRAFT_74783</name>
</gene>
<dbReference type="KEGG" id="mlr:MELLADRAFT_74783"/>
<organism evidence="4">
    <name type="scientific">Melampsora larici-populina (strain 98AG31 / pathotype 3-4-7)</name>
    <name type="common">Poplar leaf rust fungus</name>
    <dbReference type="NCBI Taxonomy" id="747676"/>
    <lineage>
        <taxon>Eukaryota</taxon>
        <taxon>Fungi</taxon>
        <taxon>Dikarya</taxon>
        <taxon>Basidiomycota</taxon>
        <taxon>Pucciniomycotina</taxon>
        <taxon>Pucciniomycetes</taxon>
        <taxon>Pucciniales</taxon>
        <taxon>Melampsoraceae</taxon>
        <taxon>Melampsora</taxon>
    </lineage>
</organism>
<evidence type="ECO:0000313" key="3">
    <source>
        <dbReference type="EMBL" id="EGG06949.1"/>
    </source>
</evidence>
<dbReference type="GeneID" id="18932594"/>
<dbReference type="HOGENOM" id="CLU_556768_0_0_1"/>
<feature type="compositionally biased region" description="Low complexity" evidence="1">
    <location>
        <begin position="78"/>
        <end position="91"/>
    </location>
</feature>
<feature type="domain" description="Cyclin N-terminal" evidence="2">
    <location>
        <begin position="225"/>
        <end position="338"/>
    </location>
</feature>
<proteinExistence type="predicted"/>
<dbReference type="STRING" id="747676.F4RKZ5"/>
<feature type="region of interest" description="Disordered" evidence="1">
    <location>
        <begin position="42"/>
        <end position="92"/>
    </location>
</feature>
<dbReference type="SUPFAM" id="SSF47954">
    <property type="entry name" value="Cyclin-like"/>
    <property type="match status" value="1"/>
</dbReference>
<dbReference type="OrthoDB" id="306099at2759"/>
<dbReference type="InterPro" id="IPR036915">
    <property type="entry name" value="Cyclin-like_sf"/>
</dbReference>
<evidence type="ECO:0000313" key="4">
    <source>
        <dbReference type="Proteomes" id="UP000001072"/>
    </source>
</evidence>
<feature type="region of interest" description="Disordered" evidence="1">
    <location>
        <begin position="1"/>
        <end position="24"/>
    </location>
</feature>
<evidence type="ECO:0000256" key="1">
    <source>
        <dbReference type="SAM" id="MobiDB-lite"/>
    </source>
</evidence>
<keyword evidence="4" id="KW-1185">Reference proteome</keyword>
<name>F4RKZ5_MELLP</name>